<dbReference type="SUPFAM" id="SSF46689">
    <property type="entry name" value="Homeodomain-like"/>
    <property type="match status" value="2"/>
</dbReference>
<comment type="caution">
    <text evidence="5">The sequence shown here is derived from an EMBL/GenBank/DDBJ whole genome shotgun (WGS) entry which is preliminary data.</text>
</comment>
<evidence type="ECO:0000256" key="3">
    <source>
        <dbReference type="ARBA" id="ARBA00023163"/>
    </source>
</evidence>
<keyword evidence="6" id="KW-1185">Reference proteome</keyword>
<dbReference type="Proteomes" id="UP000199598">
    <property type="component" value="Unassembled WGS sequence"/>
</dbReference>
<keyword evidence="3" id="KW-0804">Transcription</keyword>
<sequence length="270" mass="29673">MATELAEVKPRELRYDRLSSLIERFKVEAHILKNTEDEVLQGNFFILRCMQGFRKLVFLPASPNNPTEVKRICEDTVVLAGARVEFGGPGSQLSTALPDYVEIYLKDAPELESLAALVVEEVLSPRCGSAAVINRLCEVVVIRLLRHAVRSGVACSGLIAGLAHPNLAQALVAIHEDPSKQWRLESLAEVAGMSRTQFAVHFKEIMGETPGSYLSNWRLALAKLDLEAGRPLKSVAARVGFASPTALSRAYQRRYNELPRNVALKTVVAA</sequence>
<evidence type="ECO:0000313" key="6">
    <source>
        <dbReference type="Proteomes" id="UP000199598"/>
    </source>
</evidence>
<keyword evidence="1" id="KW-0805">Transcription regulation</keyword>
<gene>
    <name evidence="5" type="ORF">SAMN04488518_109112</name>
</gene>
<dbReference type="EMBL" id="FOSK01000009">
    <property type="protein sequence ID" value="SFK79599.1"/>
    <property type="molecule type" value="Genomic_DNA"/>
</dbReference>
<dbReference type="PANTHER" id="PTHR46796:SF7">
    <property type="entry name" value="ARAC FAMILY TRANSCRIPTIONAL REGULATOR"/>
    <property type="match status" value="1"/>
</dbReference>
<protein>
    <submittedName>
        <fullName evidence="5">Transcriptional regulator, AraC family</fullName>
    </submittedName>
</protein>
<proteinExistence type="predicted"/>
<feature type="domain" description="HTH araC/xylS-type" evidence="4">
    <location>
        <begin position="168"/>
        <end position="265"/>
    </location>
</feature>
<dbReference type="InterPro" id="IPR050204">
    <property type="entry name" value="AraC_XylS_family_regulators"/>
</dbReference>
<dbReference type="InterPro" id="IPR018060">
    <property type="entry name" value="HTH_AraC"/>
</dbReference>
<name>A0A1I4CH35_9HYPH</name>
<dbReference type="InterPro" id="IPR018062">
    <property type="entry name" value="HTH_AraC-typ_CS"/>
</dbReference>
<dbReference type="InterPro" id="IPR032783">
    <property type="entry name" value="AraC_lig"/>
</dbReference>
<reference evidence="5 6" key="1">
    <citation type="submission" date="2016-10" db="EMBL/GenBank/DDBJ databases">
        <authorList>
            <person name="Varghese N."/>
            <person name="Submissions S."/>
        </authorList>
    </citation>
    <scope>NUCLEOTIDE SEQUENCE [LARGE SCALE GENOMIC DNA]</scope>
    <source>
        <strain evidence="5 6">DSM 16392</strain>
    </source>
</reference>
<evidence type="ECO:0000259" key="4">
    <source>
        <dbReference type="PROSITE" id="PS01124"/>
    </source>
</evidence>
<dbReference type="Pfam" id="PF12833">
    <property type="entry name" value="HTH_18"/>
    <property type="match status" value="1"/>
</dbReference>
<dbReference type="RefSeq" id="WP_093521321.1">
    <property type="nucleotide sequence ID" value="NZ_FOSK01000009.1"/>
</dbReference>
<dbReference type="InterPro" id="IPR009057">
    <property type="entry name" value="Homeodomain-like_sf"/>
</dbReference>
<dbReference type="PANTHER" id="PTHR46796">
    <property type="entry name" value="HTH-TYPE TRANSCRIPTIONAL ACTIVATOR RHAS-RELATED"/>
    <property type="match status" value="1"/>
</dbReference>
<evidence type="ECO:0000313" key="5">
    <source>
        <dbReference type="EMBL" id="SFK79599.1"/>
    </source>
</evidence>
<evidence type="ECO:0000256" key="1">
    <source>
        <dbReference type="ARBA" id="ARBA00023015"/>
    </source>
</evidence>
<dbReference type="PROSITE" id="PS01124">
    <property type="entry name" value="HTH_ARAC_FAMILY_2"/>
    <property type="match status" value="1"/>
</dbReference>
<keyword evidence="2" id="KW-0238">DNA-binding</keyword>
<dbReference type="PROSITE" id="PS00041">
    <property type="entry name" value="HTH_ARAC_FAMILY_1"/>
    <property type="match status" value="1"/>
</dbReference>
<dbReference type="SMART" id="SM00342">
    <property type="entry name" value="HTH_ARAC"/>
    <property type="match status" value="1"/>
</dbReference>
<accession>A0A1I4CH35</accession>
<dbReference type="Pfam" id="PF12852">
    <property type="entry name" value="Cupin_6"/>
    <property type="match status" value="1"/>
</dbReference>
<dbReference type="Gene3D" id="1.10.10.60">
    <property type="entry name" value="Homeodomain-like"/>
    <property type="match status" value="1"/>
</dbReference>
<organism evidence="5 6">
    <name type="scientific">Pseudovibrio ascidiaceicola</name>
    <dbReference type="NCBI Taxonomy" id="285279"/>
    <lineage>
        <taxon>Bacteria</taxon>
        <taxon>Pseudomonadati</taxon>
        <taxon>Pseudomonadota</taxon>
        <taxon>Alphaproteobacteria</taxon>
        <taxon>Hyphomicrobiales</taxon>
        <taxon>Stappiaceae</taxon>
        <taxon>Pseudovibrio</taxon>
    </lineage>
</organism>
<evidence type="ECO:0000256" key="2">
    <source>
        <dbReference type="ARBA" id="ARBA00023125"/>
    </source>
</evidence>